<dbReference type="Proteomes" id="UP001472677">
    <property type="component" value="Unassembled WGS sequence"/>
</dbReference>
<keyword evidence="2" id="KW-1185">Reference proteome</keyword>
<accession>A0ABR2FIX9</accession>
<organism evidence="1 2">
    <name type="scientific">Hibiscus sabdariffa</name>
    <name type="common">roselle</name>
    <dbReference type="NCBI Taxonomy" id="183260"/>
    <lineage>
        <taxon>Eukaryota</taxon>
        <taxon>Viridiplantae</taxon>
        <taxon>Streptophyta</taxon>
        <taxon>Embryophyta</taxon>
        <taxon>Tracheophyta</taxon>
        <taxon>Spermatophyta</taxon>
        <taxon>Magnoliopsida</taxon>
        <taxon>eudicotyledons</taxon>
        <taxon>Gunneridae</taxon>
        <taxon>Pentapetalae</taxon>
        <taxon>rosids</taxon>
        <taxon>malvids</taxon>
        <taxon>Malvales</taxon>
        <taxon>Malvaceae</taxon>
        <taxon>Malvoideae</taxon>
        <taxon>Hibiscus</taxon>
    </lineage>
</organism>
<gene>
    <name evidence="1" type="ORF">V6N12_071068</name>
</gene>
<name>A0ABR2FIX9_9ROSI</name>
<evidence type="ECO:0000313" key="2">
    <source>
        <dbReference type="Proteomes" id="UP001472677"/>
    </source>
</evidence>
<comment type="caution">
    <text evidence="1">The sequence shown here is derived from an EMBL/GenBank/DDBJ whole genome shotgun (WGS) entry which is preliminary data.</text>
</comment>
<reference evidence="1 2" key="1">
    <citation type="journal article" date="2024" name="G3 (Bethesda)">
        <title>Genome assembly of Hibiscus sabdariffa L. provides insights into metabolisms of medicinal natural products.</title>
        <authorList>
            <person name="Kim T."/>
        </authorList>
    </citation>
    <scope>NUCLEOTIDE SEQUENCE [LARGE SCALE GENOMIC DNA]</scope>
    <source>
        <strain evidence="1">TK-2024</strain>
        <tissue evidence="1">Old leaves</tissue>
    </source>
</reference>
<evidence type="ECO:0000313" key="1">
    <source>
        <dbReference type="EMBL" id="KAK8580816.1"/>
    </source>
</evidence>
<protein>
    <submittedName>
        <fullName evidence="1">Uncharacterized protein</fullName>
    </submittedName>
</protein>
<proteinExistence type="predicted"/>
<dbReference type="EMBL" id="JBBPBM010000006">
    <property type="protein sequence ID" value="KAK8580816.1"/>
    <property type="molecule type" value="Genomic_DNA"/>
</dbReference>
<sequence length="157" mass="17348">MAPASPGARFSRSSLRSQASFQKRCLCLFQRFSFLLEKIGDCSMEAPLPDGPRLFLRSPYEVEGQSLTLMRAVFEDSVRSTESYVLSLIFPSFGFSLRPPPKPSFPFVFLCSCFMLDEGSRCLSSLSTVYGINVLVFLAVNDGCVFAVDLSLGSKIL</sequence>